<comment type="caution">
    <text evidence="2">The sequence shown here is derived from an EMBL/GenBank/DDBJ whole genome shotgun (WGS) entry which is preliminary data.</text>
</comment>
<gene>
    <name evidence="2" type="ORF">HMPREF0636_1094</name>
</gene>
<evidence type="ECO:0008006" key="4">
    <source>
        <dbReference type="Google" id="ProtNLM"/>
    </source>
</evidence>
<evidence type="ECO:0000313" key="3">
    <source>
        <dbReference type="Proteomes" id="UP000023482"/>
    </source>
</evidence>
<dbReference type="AlphaFoldDB" id="Z4WZQ2"/>
<dbReference type="PATRIC" id="fig|887901.3.peg.251"/>
<evidence type="ECO:0000313" key="2">
    <source>
        <dbReference type="EMBL" id="EWC93245.1"/>
    </source>
</evidence>
<dbReference type="RefSeq" id="WP_044167945.1">
    <property type="nucleotide sequence ID" value="NZ_JDFF01000008.1"/>
</dbReference>
<keyword evidence="3" id="KW-1185">Reference proteome</keyword>
<dbReference type="Pfam" id="PF07030">
    <property type="entry name" value="Phage_Mu_Gp36"/>
    <property type="match status" value="1"/>
</dbReference>
<name>Z4WZQ2_9PORP</name>
<sequence length="140" mass="16086">MYITEVDYRTAITSEEQAVISEHPDEWQAAERVAIELASGYLRARYDVEATFAQRGMERNPLLVQVIVHLALYQMLHRLPYQMGYERYKELYDNAIQWLVDVQKGVNNPNLPSPTNPGTGKPNGLETIRSGGLKKNTYHY</sequence>
<organism evidence="2 3">
    <name type="scientific">Porphyromonas catoniae ATCC 51270</name>
    <dbReference type="NCBI Taxonomy" id="887901"/>
    <lineage>
        <taxon>Bacteria</taxon>
        <taxon>Pseudomonadati</taxon>
        <taxon>Bacteroidota</taxon>
        <taxon>Bacteroidia</taxon>
        <taxon>Bacteroidales</taxon>
        <taxon>Porphyromonadaceae</taxon>
        <taxon>Porphyromonas</taxon>
    </lineage>
</organism>
<protein>
    <recommendedName>
        <fullName evidence="4">DUF1320 domain-containing protein</fullName>
    </recommendedName>
</protein>
<evidence type="ECO:0000256" key="1">
    <source>
        <dbReference type="SAM" id="MobiDB-lite"/>
    </source>
</evidence>
<proteinExistence type="predicted"/>
<feature type="region of interest" description="Disordered" evidence="1">
    <location>
        <begin position="109"/>
        <end position="140"/>
    </location>
</feature>
<accession>Z4WZQ2</accession>
<reference evidence="2 3" key="1">
    <citation type="submission" date="2014-01" db="EMBL/GenBank/DDBJ databases">
        <authorList>
            <person name="Durkin A.S."/>
            <person name="McCorrison J."/>
            <person name="Torralba M."/>
            <person name="Gillis M."/>
            <person name="Haft D.H."/>
            <person name="Methe B."/>
            <person name="Sutton G."/>
            <person name="Nelson K.E."/>
        </authorList>
    </citation>
    <scope>NUCLEOTIDE SEQUENCE [LARGE SCALE GENOMIC DNA]</scope>
    <source>
        <strain evidence="2 3">ATCC 51270</strain>
    </source>
</reference>
<dbReference type="InterPro" id="IPR009752">
    <property type="entry name" value="Phage_Mu_GpJ"/>
</dbReference>
<dbReference type="OrthoDB" id="881590at2"/>
<dbReference type="EMBL" id="JDFF01000008">
    <property type="protein sequence ID" value="EWC93245.1"/>
    <property type="molecule type" value="Genomic_DNA"/>
</dbReference>
<dbReference type="Proteomes" id="UP000023482">
    <property type="component" value="Unassembled WGS sequence"/>
</dbReference>